<evidence type="ECO:0000259" key="2">
    <source>
        <dbReference type="Pfam" id="PF08486"/>
    </source>
</evidence>
<dbReference type="InterPro" id="IPR013486">
    <property type="entry name" value="SpoIID/LytB"/>
</dbReference>
<name>A0ABV1BXU8_9FIRM</name>
<keyword evidence="1" id="KW-1133">Transmembrane helix</keyword>
<accession>A0ABV1BXU8</accession>
<organism evidence="3 4">
    <name type="scientific">[Lactobacillus] rogosae</name>
    <dbReference type="NCBI Taxonomy" id="706562"/>
    <lineage>
        <taxon>Bacteria</taxon>
        <taxon>Bacillati</taxon>
        <taxon>Bacillota</taxon>
        <taxon>Clostridia</taxon>
        <taxon>Lachnospirales</taxon>
        <taxon>Lachnospiraceae</taxon>
        <taxon>Lachnospira</taxon>
    </lineage>
</organism>
<evidence type="ECO:0000313" key="4">
    <source>
        <dbReference type="Proteomes" id="UP001442364"/>
    </source>
</evidence>
<protein>
    <submittedName>
        <fullName evidence="3">SpoIID/LytB domain-containing protein</fullName>
    </submittedName>
</protein>
<sequence length="324" mass="36353">MLDRIFLSNSYSYRKKKCAAVIVFIAIYLLIPTIVTLNVTGVVYTPVNEDYSDGRKVIVKYRNATQEVGVDRFVAMVLAKRLYMSSEVEVLKAESIMIRTDVYRLMGEQMIIDSSELGMEYMTTQQMKSKWGKDYEDNYNLVKDCTAATSGLAIRYNDKYIEARYTYITSGSTLSGASILGDEYAYLSAVECNNDKNAQDYLVVKTISNKDFVNSFEKKYDSINLDKNNLAQQIQIVSKNEAGYVLKLQIGNVVMSGSEFAYVLGINSPNFSIEYMQTGVKITTIGVGEGFGVSVYTADCMAKAGSSYEDIIETFYNKINIISE</sequence>
<dbReference type="Pfam" id="PF08486">
    <property type="entry name" value="SpoIID"/>
    <property type="match status" value="1"/>
</dbReference>
<keyword evidence="4" id="KW-1185">Reference proteome</keyword>
<proteinExistence type="predicted"/>
<comment type="caution">
    <text evidence="3">The sequence shown here is derived from an EMBL/GenBank/DDBJ whole genome shotgun (WGS) entry which is preliminary data.</text>
</comment>
<gene>
    <name evidence="3" type="ORF">WMO14_11920</name>
</gene>
<evidence type="ECO:0000313" key="3">
    <source>
        <dbReference type="EMBL" id="MEQ2380564.1"/>
    </source>
</evidence>
<dbReference type="RefSeq" id="WP_022501256.1">
    <property type="nucleotide sequence ID" value="NZ_DAWCMB010000101.1"/>
</dbReference>
<reference evidence="3 4" key="1">
    <citation type="submission" date="2024-03" db="EMBL/GenBank/DDBJ databases">
        <title>Human intestinal bacterial collection.</title>
        <authorList>
            <person name="Pauvert C."/>
            <person name="Hitch T.C.A."/>
            <person name="Clavel T."/>
        </authorList>
    </citation>
    <scope>NUCLEOTIDE SEQUENCE [LARGE SCALE GENOMIC DNA]</scope>
    <source>
        <strain evidence="3 4">CLA-AA-H255</strain>
    </source>
</reference>
<keyword evidence="1" id="KW-0812">Transmembrane</keyword>
<evidence type="ECO:0000256" key="1">
    <source>
        <dbReference type="SAM" id="Phobius"/>
    </source>
</evidence>
<feature type="domain" description="Sporulation stage II protein D amidase enhancer LytB N-terminal" evidence="2">
    <location>
        <begin position="63"/>
        <end position="156"/>
    </location>
</feature>
<dbReference type="NCBIfam" id="TIGR02669">
    <property type="entry name" value="SpoIID_LytB"/>
    <property type="match status" value="1"/>
</dbReference>
<dbReference type="Proteomes" id="UP001442364">
    <property type="component" value="Unassembled WGS sequence"/>
</dbReference>
<keyword evidence="1" id="KW-0472">Membrane</keyword>
<feature type="transmembrane region" description="Helical" evidence="1">
    <location>
        <begin position="21"/>
        <end position="44"/>
    </location>
</feature>
<dbReference type="EMBL" id="JBBMER010000010">
    <property type="protein sequence ID" value="MEQ2380564.1"/>
    <property type="molecule type" value="Genomic_DNA"/>
</dbReference>
<dbReference type="InterPro" id="IPR013693">
    <property type="entry name" value="SpoIID/LytB_N"/>
</dbReference>